<evidence type="ECO:0000256" key="1">
    <source>
        <dbReference type="SAM" id="MobiDB-lite"/>
    </source>
</evidence>
<dbReference type="AlphaFoldDB" id="A0AA40BEU4"/>
<dbReference type="GeneID" id="85331085"/>
<protein>
    <recommendedName>
        <fullName evidence="2">DUF7336 domain-containing protein</fullName>
    </recommendedName>
</protein>
<accession>A0AA40BEU4</accession>
<dbReference type="Pfam" id="PF24024">
    <property type="entry name" value="DUF7336"/>
    <property type="match status" value="1"/>
</dbReference>
<reference evidence="3" key="1">
    <citation type="submission" date="2023-06" db="EMBL/GenBank/DDBJ databases">
        <title>Genome-scale phylogeny and comparative genomics of the fungal order Sordariales.</title>
        <authorList>
            <consortium name="Lawrence Berkeley National Laboratory"/>
            <person name="Hensen N."/>
            <person name="Bonometti L."/>
            <person name="Westerberg I."/>
            <person name="Brannstrom I.O."/>
            <person name="Guillou S."/>
            <person name="Cros-Aarteil S."/>
            <person name="Calhoun S."/>
            <person name="Haridas S."/>
            <person name="Kuo A."/>
            <person name="Mondo S."/>
            <person name="Pangilinan J."/>
            <person name="Riley R."/>
            <person name="LaButti K."/>
            <person name="Andreopoulos B."/>
            <person name="Lipzen A."/>
            <person name="Chen C."/>
            <person name="Yanf M."/>
            <person name="Daum C."/>
            <person name="Ng V."/>
            <person name="Clum A."/>
            <person name="Steindorff A."/>
            <person name="Ohm R."/>
            <person name="Martin F."/>
            <person name="Silar P."/>
            <person name="Natvig D."/>
            <person name="Lalanne C."/>
            <person name="Gautier V."/>
            <person name="Ament-velasquez S.L."/>
            <person name="Kruys A."/>
            <person name="Hutchinson M.I."/>
            <person name="Powell A.J."/>
            <person name="Barry K."/>
            <person name="Miller A.N."/>
            <person name="Grigoriev I.V."/>
            <person name="Debuchy R."/>
            <person name="Gladieux P."/>
            <person name="Thoren M.H."/>
            <person name="Johannesson H."/>
        </authorList>
    </citation>
    <scope>NUCLEOTIDE SEQUENCE</scope>
    <source>
        <strain evidence="3">SMH2392-1A</strain>
    </source>
</reference>
<feature type="compositionally biased region" description="Low complexity" evidence="1">
    <location>
        <begin position="156"/>
        <end position="173"/>
    </location>
</feature>
<gene>
    <name evidence="3" type="ORF">B0T26DRAFT_866306</name>
</gene>
<sequence length="194" mass="20908">MSSSRVLPSHKRTSSGAENQDTDQPPFKQAREARDSLSGVVRSMEPPEVPENASSASSSSDGSDASSLLNGVYIVQYSISNMHNDENDIRILGVYVSEEDAEAQVSAEKADLESKGASPGDIEDLYQSGWTWEDHGYGKIRSCSVQFHKLIWPSQRSGASSSSSSASSVQSGRLGHGEGDMGTIFEESLYLPRN</sequence>
<keyword evidence="4" id="KW-1185">Reference proteome</keyword>
<feature type="region of interest" description="Disordered" evidence="1">
    <location>
        <begin position="156"/>
        <end position="181"/>
    </location>
</feature>
<evidence type="ECO:0000313" key="3">
    <source>
        <dbReference type="EMBL" id="KAK0732896.1"/>
    </source>
</evidence>
<feature type="region of interest" description="Disordered" evidence="1">
    <location>
        <begin position="1"/>
        <end position="64"/>
    </location>
</feature>
<comment type="caution">
    <text evidence="3">The sequence shown here is derived from an EMBL/GenBank/DDBJ whole genome shotgun (WGS) entry which is preliminary data.</text>
</comment>
<name>A0AA40BEU4_9PEZI</name>
<evidence type="ECO:0000259" key="2">
    <source>
        <dbReference type="Pfam" id="PF24024"/>
    </source>
</evidence>
<evidence type="ECO:0000313" key="4">
    <source>
        <dbReference type="Proteomes" id="UP001172101"/>
    </source>
</evidence>
<proteinExistence type="predicted"/>
<feature type="compositionally biased region" description="Low complexity" evidence="1">
    <location>
        <begin position="52"/>
        <end position="64"/>
    </location>
</feature>
<dbReference type="EMBL" id="JAUIRO010000001">
    <property type="protein sequence ID" value="KAK0732896.1"/>
    <property type="molecule type" value="Genomic_DNA"/>
</dbReference>
<organism evidence="3 4">
    <name type="scientific">Lasiosphaeria miniovina</name>
    <dbReference type="NCBI Taxonomy" id="1954250"/>
    <lineage>
        <taxon>Eukaryota</taxon>
        <taxon>Fungi</taxon>
        <taxon>Dikarya</taxon>
        <taxon>Ascomycota</taxon>
        <taxon>Pezizomycotina</taxon>
        <taxon>Sordariomycetes</taxon>
        <taxon>Sordariomycetidae</taxon>
        <taxon>Sordariales</taxon>
        <taxon>Lasiosphaeriaceae</taxon>
        <taxon>Lasiosphaeria</taxon>
    </lineage>
</organism>
<dbReference type="InterPro" id="IPR055760">
    <property type="entry name" value="DUF7336"/>
</dbReference>
<dbReference type="Proteomes" id="UP001172101">
    <property type="component" value="Unassembled WGS sequence"/>
</dbReference>
<dbReference type="RefSeq" id="XP_060301773.1">
    <property type="nucleotide sequence ID" value="XM_060447815.1"/>
</dbReference>
<feature type="compositionally biased region" description="Polar residues" evidence="1">
    <location>
        <begin position="14"/>
        <end position="23"/>
    </location>
</feature>
<feature type="domain" description="DUF7336" evidence="2">
    <location>
        <begin position="72"/>
        <end position="118"/>
    </location>
</feature>